<sequence>MWTTVQTSAARPRLCIRTLDTQCGRAFKQQPLVLVFVTERSTLNVDDRSNISRSSSSLYPNARHSMWTSVQTAAARPRLCNRTLDTQYGRAFKQQPLVLVFVTERSTLNVDDRSNISRSSSSLYPNARHSMWTSVQTAAARPRLCNRTLDAQCGRPFKHQPLVLVFVSERSTLNVDEPARPRLCIRTLDTQCGRAFKQQPLVLVFVTERSTLNVDDRSNIRPMFTLEHLV</sequence>
<dbReference type="Proteomes" id="UP000053144">
    <property type="component" value="Chromosome 2"/>
</dbReference>
<evidence type="ECO:0000313" key="1">
    <source>
        <dbReference type="EMBL" id="KOM36446.1"/>
    </source>
</evidence>
<proteinExistence type="predicted"/>
<evidence type="ECO:0000313" key="2">
    <source>
        <dbReference type="Proteomes" id="UP000053144"/>
    </source>
</evidence>
<protein>
    <submittedName>
        <fullName evidence="1">Uncharacterized protein</fullName>
    </submittedName>
</protein>
<dbReference type="Gramene" id="KOM36446">
    <property type="protein sequence ID" value="KOM36446"/>
    <property type="gene ID" value="LR48_Vigan02g259600"/>
</dbReference>
<accession>A0A0L9U120</accession>
<dbReference type="AlphaFoldDB" id="A0A0L9U120"/>
<organism evidence="1 2">
    <name type="scientific">Phaseolus angularis</name>
    <name type="common">Azuki bean</name>
    <name type="synonym">Vigna angularis</name>
    <dbReference type="NCBI Taxonomy" id="3914"/>
    <lineage>
        <taxon>Eukaryota</taxon>
        <taxon>Viridiplantae</taxon>
        <taxon>Streptophyta</taxon>
        <taxon>Embryophyta</taxon>
        <taxon>Tracheophyta</taxon>
        <taxon>Spermatophyta</taxon>
        <taxon>Magnoliopsida</taxon>
        <taxon>eudicotyledons</taxon>
        <taxon>Gunneridae</taxon>
        <taxon>Pentapetalae</taxon>
        <taxon>rosids</taxon>
        <taxon>fabids</taxon>
        <taxon>Fabales</taxon>
        <taxon>Fabaceae</taxon>
        <taxon>Papilionoideae</taxon>
        <taxon>50 kb inversion clade</taxon>
        <taxon>NPAAA clade</taxon>
        <taxon>indigoferoid/millettioid clade</taxon>
        <taxon>Phaseoleae</taxon>
        <taxon>Vigna</taxon>
    </lineage>
</organism>
<dbReference type="EMBL" id="CM003372">
    <property type="protein sequence ID" value="KOM36446.1"/>
    <property type="molecule type" value="Genomic_DNA"/>
</dbReference>
<gene>
    <name evidence="1" type="ORF">LR48_Vigan02g259600</name>
</gene>
<reference evidence="2" key="1">
    <citation type="journal article" date="2015" name="Proc. Natl. Acad. Sci. U.S.A.">
        <title>Genome sequencing of adzuki bean (Vigna angularis) provides insight into high starch and low fat accumulation and domestication.</title>
        <authorList>
            <person name="Yang K."/>
            <person name="Tian Z."/>
            <person name="Chen C."/>
            <person name="Luo L."/>
            <person name="Zhao B."/>
            <person name="Wang Z."/>
            <person name="Yu L."/>
            <person name="Li Y."/>
            <person name="Sun Y."/>
            <person name="Li W."/>
            <person name="Chen Y."/>
            <person name="Li Y."/>
            <person name="Zhang Y."/>
            <person name="Ai D."/>
            <person name="Zhao J."/>
            <person name="Shang C."/>
            <person name="Ma Y."/>
            <person name="Wu B."/>
            <person name="Wang M."/>
            <person name="Gao L."/>
            <person name="Sun D."/>
            <person name="Zhang P."/>
            <person name="Guo F."/>
            <person name="Wang W."/>
            <person name="Li Y."/>
            <person name="Wang J."/>
            <person name="Varshney R.K."/>
            <person name="Wang J."/>
            <person name="Ling H.Q."/>
            <person name="Wan P."/>
        </authorList>
    </citation>
    <scope>NUCLEOTIDE SEQUENCE</scope>
    <source>
        <strain evidence="2">cv. Jingnong 6</strain>
    </source>
</reference>
<name>A0A0L9U120_PHAAN</name>